<gene>
    <name evidence="1" type="ORF">MANES_18G136308v8</name>
</gene>
<keyword evidence="2" id="KW-1185">Reference proteome</keyword>
<accession>A0ACB7G0S7</accession>
<reference evidence="2" key="1">
    <citation type="journal article" date="2016" name="Nat. Biotechnol.">
        <title>Sequencing wild and cultivated cassava and related species reveals extensive interspecific hybridization and genetic diversity.</title>
        <authorList>
            <person name="Bredeson J.V."/>
            <person name="Lyons J.B."/>
            <person name="Prochnik S.E."/>
            <person name="Wu G.A."/>
            <person name="Ha C.M."/>
            <person name="Edsinger-Gonzales E."/>
            <person name="Grimwood J."/>
            <person name="Schmutz J."/>
            <person name="Rabbi I.Y."/>
            <person name="Egesi C."/>
            <person name="Nauluvula P."/>
            <person name="Lebot V."/>
            <person name="Ndunguru J."/>
            <person name="Mkamilo G."/>
            <person name="Bart R.S."/>
            <person name="Setter T.L."/>
            <person name="Gleadow R.M."/>
            <person name="Kulakow P."/>
            <person name="Ferguson M.E."/>
            <person name="Rounsley S."/>
            <person name="Rokhsar D.S."/>
        </authorList>
    </citation>
    <scope>NUCLEOTIDE SEQUENCE [LARGE SCALE GENOMIC DNA]</scope>
    <source>
        <strain evidence="2">cv. AM560-2</strain>
    </source>
</reference>
<comment type="caution">
    <text evidence="1">The sequence shown here is derived from an EMBL/GenBank/DDBJ whole genome shotgun (WGS) entry which is preliminary data.</text>
</comment>
<evidence type="ECO:0000313" key="1">
    <source>
        <dbReference type="EMBL" id="KAG8633797.1"/>
    </source>
</evidence>
<dbReference type="EMBL" id="CM004404">
    <property type="protein sequence ID" value="KAG8633797.1"/>
    <property type="molecule type" value="Genomic_DNA"/>
</dbReference>
<organism evidence="1 2">
    <name type="scientific">Manihot esculenta</name>
    <name type="common">Cassava</name>
    <name type="synonym">Jatropha manihot</name>
    <dbReference type="NCBI Taxonomy" id="3983"/>
    <lineage>
        <taxon>Eukaryota</taxon>
        <taxon>Viridiplantae</taxon>
        <taxon>Streptophyta</taxon>
        <taxon>Embryophyta</taxon>
        <taxon>Tracheophyta</taxon>
        <taxon>Spermatophyta</taxon>
        <taxon>Magnoliopsida</taxon>
        <taxon>eudicotyledons</taxon>
        <taxon>Gunneridae</taxon>
        <taxon>Pentapetalae</taxon>
        <taxon>rosids</taxon>
        <taxon>fabids</taxon>
        <taxon>Malpighiales</taxon>
        <taxon>Euphorbiaceae</taxon>
        <taxon>Crotonoideae</taxon>
        <taxon>Manihoteae</taxon>
        <taxon>Manihot</taxon>
    </lineage>
</organism>
<dbReference type="Proteomes" id="UP000091857">
    <property type="component" value="Chromosome 18"/>
</dbReference>
<name>A0ACB7G0S7_MANES</name>
<evidence type="ECO:0000313" key="2">
    <source>
        <dbReference type="Proteomes" id="UP000091857"/>
    </source>
</evidence>
<proteinExistence type="predicted"/>
<protein>
    <submittedName>
        <fullName evidence="1">Uncharacterized protein</fullName>
    </submittedName>
</protein>
<sequence>MGRKKNKQKEVKSSPSPSSTSKALSEHSEDLNKTQKAQDKNPEDLKRWIEELSKSPEVIKALQNMASSSGDSGMASKSKAIIPAYGTDSLSQTVDNKDLSNPLKAVDLPKIQSSQGYNSGVYKWFLKNISEFEIEIEHGFNDINPWEFFRPKDIAKPQEYYQSILEETSSARIKHNFDKHHKGVITYSSIQIKRVVHPKDWPISSLYTAIQFKTLKKYSTLYNYFDYIDAWTNVFCIQNPTTTHSWLIYFDQQSIKTTTKFPNWFLKWWQYRGITDEVLSPEVLQYTTELNIPAIVKKHKGKWWGSFKNSTTEIVVKNWILKKAQFPAISYASKLALQGESSFGAQKAQCQAMLTTAKTPEEYKMICQQMFSQLGSGETVKSEKLKERKKPKRQSSSESESTASSTSSFSKNPASSHCDSNEDDCYGILPAIKIKSKTDKVKEKGKKKKEKVKRKGKGRKKRDTSSSSSSSSESE</sequence>